<feature type="domain" description="Lipoxygenase" evidence="4">
    <location>
        <begin position="220"/>
        <end position="470"/>
    </location>
</feature>
<dbReference type="Gene3D" id="4.10.372.10">
    <property type="entry name" value="Lipoxygenase-1, Domain 3"/>
    <property type="match status" value="1"/>
</dbReference>
<keyword evidence="2" id="KW-0223">Dioxygenase</keyword>
<evidence type="ECO:0000256" key="2">
    <source>
        <dbReference type="ARBA" id="ARBA00022964"/>
    </source>
</evidence>
<reference evidence="5 6" key="1">
    <citation type="submission" date="2024-08" db="EMBL/GenBank/DDBJ databases">
        <title>Insights into the chromosomal genome structure of Flemingia macrophylla.</title>
        <authorList>
            <person name="Ding Y."/>
            <person name="Zhao Y."/>
            <person name="Bi W."/>
            <person name="Wu M."/>
            <person name="Zhao G."/>
            <person name="Gong Y."/>
            <person name="Li W."/>
            <person name="Zhang P."/>
        </authorList>
    </citation>
    <scope>NUCLEOTIDE SEQUENCE [LARGE SCALE GENOMIC DNA]</scope>
    <source>
        <strain evidence="5">DYQJB</strain>
        <tissue evidence="5">Leaf</tissue>
    </source>
</reference>
<evidence type="ECO:0000313" key="5">
    <source>
        <dbReference type="EMBL" id="KAL2341892.1"/>
    </source>
</evidence>
<organism evidence="5 6">
    <name type="scientific">Flemingia macrophylla</name>
    <dbReference type="NCBI Taxonomy" id="520843"/>
    <lineage>
        <taxon>Eukaryota</taxon>
        <taxon>Viridiplantae</taxon>
        <taxon>Streptophyta</taxon>
        <taxon>Embryophyta</taxon>
        <taxon>Tracheophyta</taxon>
        <taxon>Spermatophyta</taxon>
        <taxon>Magnoliopsida</taxon>
        <taxon>eudicotyledons</taxon>
        <taxon>Gunneridae</taxon>
        <taxon>Pentapetalae</taxon>
        <taxon>rosids</taxon>
        <taxon>fabids</taxon>
        <taxon>Fabales</taxon>
        <taxon>Fabaceae</taxon>
        <taxon>Papilionoideae</taxon>
        <taxon>50 kb inversion clade</taxon>
        <taxon>NPAAA clade</taxon>
        <taxon>indigoferoid/millettioid clade</taxon>
        <taxon>Phaseoleae</taxon>
        <taxon>Flemingia</taxon>
    </lineage>
</organism>
<dbReference type="AlphaFoldDB" id="A0ABD1N1C1"/>
<dbReference type="InterPro" id="IPR027433">
    <property type="entry name" value="Lipoxygenase_dom_3"/>
</dbReference>
<keyword evidence="6" id="KW-1185">Reference proteome</keyword>
<accession>A0ABD1N1C1</accession>
<dbReference type="PROSITE" id="PS51393">
    <property type="entry name" value="LIPOXYGENASE_3"/>
    <property type="match status" value="3"/>
</dbReference>
<keyword evidence="3" id="KW-0560">Oxidoreductase</keyword>
<proteinExistence type="predicted"/>
<evidence type="ECO:0000313" key="6">
    <source>
        <dbReference type="Proteomes" id="UP001603857"/>
    </source>
</evidence>
<feature type="domain" description="Lipoxygenase" evidence="4">
    <location>
        <begin position="1"/>
        <end position="165"/>
    </location>
</feature>
<dbReference type="GO" id="GO:0051213">
    <property type="term" value="F:dioxygenase activity"/>
    <property type="evidence" value="ECO:0007669"/>
    <property type="project" value="UniProtKB-KW"/>
</dbReference>
<dbReference type="Pfam" id="PF00305">
    <property type="entry name" value="Lipoxygenase"/>
    <property type="match status" value="3"/>
</dbReference>
<protein>
    <recommendedName>
        <fullName evidence="4">Lipoxygenase domain-containing protein</fullName>
    </recommendedName>
</protein>
<dbReference type="Proteomes" id="UP001603857">
    <property type="component" value="Unassembled WGS sequence"/>
</dbReference>
<dbReference type="InterPro" id="IPR036226">
    <property type="entry name" value="LipOase_C_sf"/>
</dbReference>
<name>A0ABD1N1C1_9FABA</name>
<dbReference type="EMBL" id="JBGMDY010000003">
    <property type="protein sequence ID" value="KAL2341892.1"/>
    <property type="molecule type" value="Genomic_DNA"/>
</dbReference>
<evidence type="ECO:0000256" key="1">
    <source>
        <dbReference type="ARBA" id="ARBA00022723"/>
    </source>
</evidence>
<dbReference type="Gene3D" id="1.20.245.10">
    <property type="entry name" value="Lipoxygenase-1, Domain 5"/>
    <property type="match status" value="1"/>
</dbReference>
<sequence length="520" mass="58283">METYVPRDEVFEGVRKEALDVGRLKGVTRNLIPFISTCITKCGAFKQLSDVQKIYKRRQIDEMKPENGSTSKSYLPMVVSTIQNALEEYFKFNLPRIISSNGCCIRDDELERQALAGINPLSIKRLETFPPVSDLNPSTCGVHKSALREEHIISHLDGMSVQQELNLRPIAIEPSLPQGKPSKQVLTPPLDATSHWLWQIAKAHVSSNDAGVHQLVHHWGMAEPDPTQPHGLRLVVEDYPYANDGLLIWFALENLVRTYVNYYYPDEMMVQSDSELQAWYSEAVHVGHADHANASWWPRLSAPSDLTSILTTLIWVASVQHSAVNFGQYPLGGYVPMRSPHMKKLLPKEGDPEYKDLLEDPEGYLLSCLPNLFETTKFLAVVNILSQHSPDEEYLGQRKDLSDWAGDPEIIHAFYEFSMDLKRIEKEIENRNKDPKRRNRCAAGIPPYELLMATSGPGVTCRGVPNSISGAFSPVPPPQPHSRHPCAFSVAAPAPSNPSIVPQGISDCGLWMAWSGFLRD</sequence>
<comment type="caution">
    <text evidence="5">The sequence shown here is derived from an EMBL/GenBank/DDBJ whole genome shotgun (WGS) entry which is preliminary data.</text>
</comment>
<feature type="domain" description="Lipoxygenase" evidence="4">
    <location>
        <begin position="166"/>
        <end position="219"/>
    </location>
</feature>
<dbReference type="GO" id="GO:0046872">
    <property type="term" value="F:metal ion binding"/>
    <property type="evidence" value="ECO:0007669"/>
    <property type="project" value="UniProtKB-KW"/>
</dbReference>
<dbReference type="SUPFAM" id="SSF48484">
    <property type="entry name" value="Lipoxigenase"/>
    <property type="match status" value="1"/>
</dbReference>
<dbReference type="InterPro" id="IPR013819">
    <property type="entry name" value="LipOase_C"/>
</dbReference>
<dbReference type="InterPro" id="IPR000907">
    <property type="entry name" value="LipOase"/>
</dbReference>
<gene>
    <name evidence="5" type="ORF">Fmac_009832</name>
</gene>
<keyword evidence="1" id="KW-0479">Metal-binding</keyword>
<evidence type="ECO:0000256" key="3">
    <source>
        <dbReference type="ARBA" id="ARBA00023002"/>
    </source>
</evidence>
<dbReference type="Gene3D" id="3.10.450.60">
    <property type="match status" value="2"/>
</dbReference>
<dbReference type="PANTHER" id="PTHR11771">
    <property type="entry name" value="LIPOXYGENASE"/>
    <property type="match status" value="1"/>
</dbReference>
<evidence type="ECO:0000259" key="4">
    <source>
        <dbReference type="PROSITE" id="PS51393"/>
    </source>
</evidence>